<dbReference type="EMBL" id="RQGF01000027">
    <property type="protein sequence ID" value="TGL61183.1"/>
    <property type="molecule type" value="Genomic_DNA"/>
</dbReference>
<evidence type="ECO:0000313" key="1">
    <source>
        <dbReference type="EMBL" id="TGL61153.1"/>
    </source>
</evidence>
<reference evidence="1" key="1">
    <citation type="journal article" date="2019" name="PLoS Negl. Trop. Dis.">
        <title>Revisiting the worldwide diversity of Leptospira species in the environment.</title>
        <authorList>
            <person name="Vincent A.T."/>
            <person name="Schiettekatte O."/>
            <person name="Bourhy P."/>
            <person name="Veyrier F.J."/>
            <person name="Picardeau M."/>
        </authorList>
    </citation>
    <scope>NUCLEOTIDE SEQUENCE [LARGE SCALE GENOMIC DNA]</scope>
    <source>
        <strain evidence="1">201702455</strain>
    </source>
</reference>
<evidence type="ECO:0000313" key="3">
    <source>
        <dbReference type="Proteomes" id="UP000297762"/>
    </source>
</evidence>
<organism evidence="1 3">
    <name type="scientific">Leptospira sarikeiensis</name>
    <dbReference type="NCBI Taxonomy" id="2484943"/>
    <lineage>
        <taxon>Bacteria</taxon>
        <taxon>Pseudomonadati</taxon>
        <taxon>Spirochaetota</taxon>
        <taxon>Spirochaetia</taxon>
        <taxon>Leptospirales</taxon>
        <taxon>Leptospiraceae</taxon>
        <taxon>Leptospira</taxon>
    </lineage>
</organism>
<comment type="caution">
    <text evidence="1">The sequence shown here is derived from an EMBL/GenBank/DDBJ whole genome shotgun (WGS) entry which is preliminary data.</text>
</comment>
<name>A0A4R9K4R1_9LEPT</name>
<proteinExistence type="predicted"/>
<dbReference type="EMBL" id="RQGF01000027">
    <property type="protein sequence ID" value="TGL61153.1"/>
    <property type="molecule type" value="Genomic_DNA"/>
</dbReference>
<sequence>MKIFYITFLFYLFNCASISQEQWQKVVKVNIKEENQLNIHYDERWETRKEIISLIYRNTKELGKFSPDYDLSIDLIHFKLETIPMISAQASFWEKLKLWAI</sequence>
<gene>
    <name evidence="1" type="ORF">EHQ64_11065</name>
    <name evidence="2" type="ORF">EHQ64_11245</name>
</gene>
<keyword evidence="3" id="KW-1185">Reference proteome</keyword>
<protein>
    <submittedName>
        <fullName evidence="1">Uncharacterized protein</fullName>
    </submittedName>
</protein>
<dbReference type="Proteomes" id="UP000297762">
    <property type="component" value="Unassembled WGS sequence"/>
</dbReference>
<dbReference type="AlphaFoldDB" id="A0A4R9K4R1"/>
<feature type="non-terminal residue" evidence="1">
    <location>
        <position position="101"/>
    </location>
</feature>
<dbReference type="RefSeq" id="WP_135649557.1">
    <property type="nucleotide sequence ID" value="NZ_RQGF01000027.1"/>
</dbReference>
<evidence type="ECO:0000313" key="2">
    <source>
        <dbReference type="EMBL" id="TGL61183.1"/>
    </source>
</evidence>
<accession>A0A4R9K4R1</accession>